<comment type="caution">
    <text evidence="2">The sequence shown here is derived from an EMBL/GenBank/DDBJ whole genome shotgun (WGS) entry which is preliminary data.</text>
</comment>
<dbReference type="InterPro" id="IPR036397">
    <property type="entry name" value="RNaseH_sf"/>
</dbReference>
<feature type="domain" description="Tc1-like transposase DDE" evidence="1">
    <location>
        <begin position="11"/>
        <end position="66"/>
    </location>
</feature>
<evidence type="ECO:0000259" key="1">
    <source>
        <dbReference type="Pfam" id="PF13358"/>
    </source>
</evidence>
<organism evidence="2 3">
    <name type="scientific">Streptomyces abikoensis</name>
    <dbReference type="NCBI Taxonomy" id="97398"/>
    <lineage>
        <taxon>Bacteria</taxon>
        <taxon>Bacillati</taxon>
        <taxon>Actinomycetota</taxon>
        <taxon>Actinomycetes</taxon>
        <taxon>Kitasatosporales</taxon>
        <taxon>Streptomycetaceae</taxon>
        <taxon>Streptomyces</taxon>
    </lineage>
</organism>
<reference evidence="2 3" key="1">
    <citation type="submission" date="2024-10" db="EMBL/GenBank/DDBJ databases">
        <title>The Natural Products Discovery Center: Release of the First 8490 Sequenced Strains for Exploring Actinobacteria Biosynthetic Diversity.</title>
        <authorList>
            <person name="Kalkreuter E."/>
            <person name="Kautsar S.A."/>
            <person name="Yang D."/>
            <person name="Bader C.D."/>
            <person name="Teijaro C.N."/>
            <person name="Fluegel L."/>
            <person name="Davis C.M."/>
            <person name="Simpson J.R."/>
            <person name="Lauterbach L."/>
            <person name="Steele A.D."/>
            <person name="Gui C."/>
            <person name="Meng S."/>
            <person name="Li G."/>
            <person name="Viehrig K."/>
            <person name="Ye F."/>
            <person name="Su P."/>
            <person name="Kiefer A.F."/>
            <person name="Nichols A."/>
            <person name="Cepeda A.J."/>
            <person name="Yan W."/>
            <person name="Fan B."/>
            <person name="Jiang Y."/>
            <person name="Adhikari A."/>
            <person name="Zheng C.-J."/>
            <person name="Schuster L."/>
            <person name="Cowan T.M."/>
            <person name="Smanski M.J."/>
            <person name="Chevrette M.G."/>
            <person name="De Carvalho L.P.S."/>
            <person name="Shen B."/>
        </authorList>
    </citation>
    <scope>NUCLEOTIDE SEQUENCE [LARGE SCALE GENOMIC DNA]</scope>
    <source>
        <strain evidence="2 3">NPDC020979</strain>
    </source>
</reference>
<dbReference type="Proteomes" id="UP001611162">
    <property type="component" value="Unassembled WGS sequence"/>
</dbReference>
<dbReference type="EMBL" id="JBIRRB010000010">
    <property type="protein sequence ID" value="MFI0914174.1"/>
    <property type="molecule type" value="Genomic_DNA"/>
</dbReference>
<dbReference type="RefSeq" id="WP_358623490.1">
    <property type="nucleotide sequence ID" value="NZ_JBIRRB010000010.1"/>
</dbReference>
<keyword evidence="3" id="KW-1185">Reference proteome</keyword>
<dbReference type="Pfam" id="PF13358">
    <property type="entry name" value="DDE_3"/>
    <property type="match status" value="1"/>
</dbReference>
<evidence type="ECO:0000313" key="2">
    <source>
        <dbReference type="EMBL" id="MFI0914174.1"/>
    </source>
</evidence>
<dbReference type="InterPro" id="IPR038717">
    <property type="entry name" value="Tc1-like_DDE_dom"/>
</dbReference>
<protein>
    <submittedName>
        <fullName evidence="2">Transposase</fullName>
    </submittedName>
</protein>
<proteinExistence type="predicted"/>
<accession>A0ABW7T9I4</accession>
<gene>
    <name evidence="2" type="ORF">ACH4TF_27520</name>
</gene>
<evidence type="ECO:0000313" key="3">
    <source>
        <dbReference type="Proteomes" id="UP001611162"/>
    </source>
</evidence>
<name>A0ABW7T9I4_9ACTN</name>
<sequence>MLDAVHRRLGGPVVLVWDDYTRHVDAAMRELIAARDWLSVFRFPSYTPDLSPAEGVWAHLKHSLGNLAPCSVDELAAQARTRLKRMQYQPGLLGRFIAQTGLAVLVRAHLGALGERVRTQQ</sequence>
<dbReference type="Gene3D" id="3.30.420.10">
    <property type="entry name" value="Ribonuclease H-like superfamily/Ribonuclease H"/>
    <property type="match status" value="1"/>
</dbReference>